<reference evidence="7" key="1">
    <citation type="journal article" date="2020" name="Stud. Mycol.">
        <title>101 Dothideomycetes genomes: a test case for predicting lifestyles and emergence of pathogens.</title>
        <authorList>
            <person name="Haridas S."/>
            <person name="Albert R."/>
            <person name="Binder M."/>
            <person name="Bloem J."/>
            <person name="Labutti K."/>
            <person name="Salamov A."/>
            <person name="Andreopoulos B."/>
            <person name="Baker S."/>
            <person name="Barry K."/>
            <person name="Bills G."/>
            <person name="Bluhm B."/>
            <person name="Cannon C."/>
            <person name="Castanera R."/>
            <person name="Culley D."/>
            <person name="Daum C."/>
            <person name="Ezra D."/>
            <person name="Gonzalez J."/>
            <person name="Henrissat B."/>
            <person name="Kuo A."/>
            <person name="Liang C."/>
            <person name="Lipzen A."/>
            <person name="Lutzoni F."/>
            <person name="Magnuson J."/>
            <person name="Mondo S."/>
            <person name="Nolan M."/>
            <person name="Ohm R."/>
            <person name="Pangilinan J."/>
            <person name="Park H.-J."/>
            <person name="Ramirez L."/>
            <person name="Alfaro M."/>
            <person name="Sun H."/>
            <person name="Tritt A."/>
            <person name="Yoshinaga Y."/>
            <person name="Zwiers L.-H."/>
            <person name="Turgeon B."/>
            <person name="Goodwin S."/>
            <person name="Spatafora J."/>
            <person name="Crous P."/>
            <person name="Grigoriev I."/>
        </authorList>
    </citation>
    <scope>NUCLEOTIDE SEQUENCE</scope>
    <source>
        <strain evidence="7">CBS 115976</strain>
    </source>
</reference>
<proteinExistence type="inferred from homology"/>
<evidence type="ECO:0000313" key="7">
    <source>
        <dbReference type="EMBL" id="KAF2664115.1"/>
    </source>
</evidence>
<evidence type="ECO:0000256" key="4">
    <source>
        <dbReference type="ARBA" id="ARBA00022989"/>
    </source>
</evidence>
<keyword evidence="8" id="KW-1185">Reference proteome</keyword>
<dbReference type="Proteomes" id="UP000799302">
    <property type="component" value="Unassembled WGS sequence"/>
</dbReference>
<evidence type="ECO:0000256" key="6">
    <source>
        <dbReference type="RuleBase" id="RU363053"/>
    </source>
</evidence>
<evidence type="ECO:0000256" key="3">
    <source>
        <dbReference type="ARBA" id="ARBA00022692"/>
    </source>
</evidence>
<dbReference type="Pfam" id="PF04117">
    <property type="entry name" value="Mpv17_PMP22"/>
    <property type="match status" value="1"/>
</dbReference>
<dbReference type="PANTHER" id="PTHR11266:SF17">
    <property type="entry name" value="PROTEIN MPV17"/>
    <property type="match status" value="1"/>
</dbReference>
<dbReference type="GO" id="GO:0005739">
    <property type="term" value="C:mitochondrion"/>
    <property type="evidence" value="ECO:0007669"/>
    <property type="project" value="TreeGrafter"/>
</dbReference>
<evidence type="ECO:0000256" key="1">
    <source>
        <dbReference type="ARBA" id="ARBA00004141"/>
    </source>
</evidence>
<dbReference type="EMBL" id="MU004243">
    <property type="protein sequence ID" value="KAF2664115.1"/>
    <property type="molecule type" value="Genomic_DNA"/>
</dbReference>
<evidence type="ECO:0000313" key="8">
    <source>
        <dbReference type="Proteomes" id="UP000799302"/>
    </source>
</evidence>
<organism evidence="7 8">
    <name type="scientific">Microthyrium microscopicum</name>
    <dbReference type="NCBI Taxonomy" id="703497"/>
    <lineage>
        <taxon>Eukaryota</taxon>
        <taxon>Fungi</taxon>
        <taxon>Dikarya</taxon>
        <taxon>Ascomycota</taxon>
        <taxon>Pezizomycotina</taxon>
        <taxon>Dothideomycetes</taxon>
        <taxon>Dothideomycetes incertae sedis</taxon>
        <taxon>Microthyriales</taxon>
        <taxon>Microthyriaceae</taxon>
        <taxon>Microthyrium</taxon>
    </lineage>
</organism>
<sequence length="211" mass="22798">MLRWYQSVLKRRPLLTQSLTTAILFGTGDIAAQQLVESTGPSNHAYSRTARMALYGGTIFGPAATTWYRFLQARVNLSSKATTVAARVGLDQLVFTPINLTCFLSSMAVMEGWKSSTGVGGGGVNGSSVSAGERVREKMGSTFGQAFGKNLLIWPWVQIANFSVVPLEHRVLLVNVVALGWNCYLSYLNSGGGKTKTEATKEKVVETVKKA</sequence>
<keyword evidence="5" id="KW-0472">Membrane</keyword>
<dbReference type="PANTHER" id="PTHR11266">
    <property type="entry name" value="PEROXISOMAL MEMBRANE PROTEIN 2, PXMP2 MPV17"/>
    <property type="match status" value="1"/>
</dbReference>
<gene>
    <name evidence="7" type="ORF">BT63DRAFT_429652</name>
</gene>
<dbReference type="OrthoDB" id="430207at2759"/>
<evidence type="ECO:0000256" key="5">
    <source>
        <dbReference type="ARBA" id="ARBA00023136"/>
    </source>
</evidence>
<keyword evidence="3" id="KW-0812">Transmembrane</keyword>
<evidence type="ECO:0000256" key="2">
    <source>
        <dbReference type="ARBA" id="ARBA00006824"/>
    </source>
</evidence>
<dbReference type="GO" id="GO:0016020">
    <property type="term" value="C:membrane"/>
    <property type="evidence" value="ECO:0007669"/>
    <property type="project" value="UniProtKB-SubCell"/>
</dbReference>
<name>A0A6A6TVK5_9PEZI</name>
<accession>A0A6A6TVK5</accession>
<comment type="subcellular location">
    <subcellularLocation>
        <location evidence="1">Membrane</location>
        <topology evidence="1">Multi-pass membrane protein</topology>
    </subcellularLocation>
</comment>
<keyword evidence="4" id="KW-1133">Transmembrane helix</keyword>
<comment type="similarity">
    <text evidence="2 6">Belongs to the peroxisomal membrane protein PXMP2/4 family.</text>
</comment>
<dbReference type="AlphaFoldDB" id="A0A6A6TVK5"/>
<protein>
    <submittedName>
        <fullName evidence="7">Uncharacterized protein</fullName>
    </submittedName>
</protein>
<dbReference type="InterPro" id="IPR007248">
    <property type="entry name" value="Mpv17_PMP22"/>
</dbReference>